<dbReference type="PANTHER" id="PTHR47765:SF2">
    <property type="entry name" value="EXONUCLEASE MUT-7 HOMOLOG"/>
    <property type="match status" value="1"/>
</dbReference>
<evidence type="ECO:0000313" key="4">
    <source>
        <dbReference type="Proteomes" id="UP000029981"/>
    </source>
</evidence>
<dbReference type="OMA" id="HNDPKPG"/>
<reference evidence="3 4" key="3">
    <citation type="journal article" date="2010" name="BMC Genomics">
        <title>Transcriptome sequencing and comparative analysis of cucumber flowers with different sex types.</title>
        <authorList>
            <person name="Guo S."/>
            <person name="Zheng Y."/>
            <person name="Joung J.G."/>
            <person name="Liu S."/>
            <person name="Zhang Z."/>
            <person name="Crasta O.R."/>
            <person name="Sobral B.W."/>
            <person name="Xu Y."/>
            <person name="Huang S."/>
            <person name="Fei Z."/>
        </authorList>
    </citation>
    <scope>NUCLEOTIDE SEQUENCE [LARGE SCALE GENOMIC DNA]</scope>
    <source>
        <strain evidence="4">cv. 9930</strain>
    </source>
</reference>
<dbReference type="EMBL" id="CM002922">
    <property type="protein sequence ID" value="KGN66018.1"/>
    <property type="molecule type" value="Genomic_DNA"/>
</dbReference>
<dbReference type="Proteomes" id="UP000029981">
    <property type="component" value="Chromosome 1"/>
</dbReference>
<dbReference type="InterPro" id="IPR036397">
    <property type="entry name" value="RNaseH_sf"/>
</dbReference>
<sequence>MGFDQTVAEPLDPIDQTHLAWKITVHSLSDLSYISPVVFLYLLKECYIRGTLKATKKFRFLQQQVHLVLHNGPQPGPATFVIRCLYVLPIFGLYSEGFSHLITSALQRFLKVVITPADLDEAKDLAAQLFIDIVGGFIAHDDRIVVKIIQIFDVQLSDVEKVMFESKARNRCSSDSAKDFVEQYVSELLETQGYATAVDVLEHFSIHQSGQSLLYGMLQNNEFKAAEKWATFMGKQMLHLLVQELINRNKLKSAYGVIKKNDLQKEFPDVYQKCKESSLKNLAEKGCWDVAEAKANNNRQFLEYLVYLALEAGYFEKVDELCTRYSLTGFLNIKEREGSYEQKLPNHYLDLNQLIDGNILWIDNADALHRATCHIEECKVVGIDCEWKPNYIKGKKPNKVSIMQIASEKMAFIFDLIKLYDDVPDILDNCLTRILQSSSILKLGYNFLCDVKQLSHSYESLKCFKHYEMLLDIQNIFDHSGGLSGLAQKVLGAGLNKTRRNSDWEQRPLTVNQLEYAALDAVVLVHIFQHVRDQSQPSTTTEGETRLERKSFIVSHMDNSSKLKKKKERSKKEAEVVTKL</sequence>
<dbReference type="SUPFAM" id="SSF53098">
    <property type="entry name" value="Ribonuclease H-like"/>
    <property type="match status" value="1"/>
</dbReference>
<dbReference type="InterPro" id="IPR002562">
    <property type="entry name" value="3'-5'_exonuclease_dom"/>
</dbReference>
<evidence type="ECO:0000259" key="2">
    <source>
        <dbReference type="SMART" id="SM00474"/>
    </source>
</evidence>
<evidence type="ECO:0000256" key="1">
    <source>
        <dbReference type="SAM" id="MobiDB-lite"/>
    </source>
</evidence>
<organism evidence="3 4">
    <name type="scientific">Cucumis sativus</name>
    <name type="common">Cucumber</name>
    <dbReference type="NCBI Taxonomy" id="3659"/>
    <lineage>
        <taxon>Eukaryota</taxon>
        <taxon>Viridiplantae</taxon>
        <taxon>Streptophyta</taxon>
        <taxon>Embryophyta</taxon>
        <taxon>Tracheophyta</taxon>
        <taxon>Spermatophyta</taxon>
        <taxon>Magnoliopsida</taxon>
        <taxon>eudicotyledons</taxon>
        <taxon>Gunneridae</taxon>
        <taxon>Pentapetalae</taxon>
        <taxon>rosids</taxon>
        <taxon>fabids</taxon>
        <taxon>Cucurbitales</taxon>
        <taxon>Cucurbitaceae</taxon>
        <taxon>Benincaseae</taxon>
        <taxon>Cucumis</taxon>
    </lineage>
</organism>
<protein>
    <recommendedName>
        <fullName evidence="2">3'-5' exonuclease domain-containing protein</fullName>
    </recommendedName>
</protein>
<keyword evidence="4" id="KW-1185">Reference proteome</keyword>
<dbReference type="STRING" id="3659.A0A0A0LWB0"/>
<dbReference type="PANTHER" id="PTHR47765">
    <property type="entry name" value="3'-5' EXONUCLEASE DOMAIN-CONTAINING PROTEIN"/>
    <property type="match status" value="1"/>
</dbReference>
<dbReference type="KEGG" id="csv:101205010"/>
<reference evidence="3 4" key="1">
    <citation type="journal article" date="2009" name="Nat. Genet.">
        <title>The genome of the cucumber, Cucumis sativus L.</title>
        <authorList>
            <person name="Huang S."/>
            <person name="Li R."/>
            <person name="Zhang Z."/>
            <person name="Li L."/>
            <person name="Gu X."/>
            <person name="Fan W."/>
            <person name="Lucas W.J."/>
            <person name="Wang X."/>
            <person name="Xie B."/>
            <person name="Ni P."/>
            <person name="Ren Y."/>
            <person name="Zhu H."/>
            <person name="Li J."/>
            <person name="Lin K."/>
            <person name="Jin W."/>
            <person name="Fei Z."/>
            <person name="Li G."/>
            <person name="Staub J."/>
            <person name="Kilian A."/>
            <person name="van der Vossen E.A."/>
            <person name="Wu Y."/>
            <person name="Guo J."/>
            <person name="He J."/>
            <person name="Jia Z."/>
            <person name="Ren Y."/>
            <person name="Tian G."/>
            <person name="Lu Y."/>
            <person name="Ruan J."/>
            <person name="Qian W."/>
            <person name="Wang M."/>
            <person name="Huang Q."/>
            <person name="Li B."/>
            <person name="Xuan Z."/>
            <person name="Cao J."/>
            <person name="Asan"/>
            <person name="Wu Z."/>
            <person name="Zhang J."/>
            <person name="Cai Q."/>
            <person name="Bai Y."/>
            <person name="Zhao B."/>
            <person name="Han Y."/>
            <person name="Li Y."/>
            <person name="Li X."/>
            <person name="Wang S."/>
            <person name="Shi Q."/>
            <person name="Liu S."/>
            <person name="Cho W.K."/>
            <person name="Kim J.Y."/>
            <person name="Xu Y."/>
            <person name="Heller-Uszynska K."/>
            <person name="Miao H."/>
            <person name="Cheng Z."/>
            <person name="Zhang S."/>
            <person name="Wu J."/>
            <person name="Yang Y."/>
            <person name="Kang H."/>
            <person name="Li M."/>
            <person name="Liang H."/>
            <person name="Ren X."/>
            <person name="Shi Z."/>
            <person name="Wen M."/>
            <person name="Jian M."/>
            <person name="Yang H."/>
            <person name="Zhang G."/>
            <person name="Yang Z."/>
            <person name="Chen R."/>
            <person name="Liu S."/>
            <person name="Li J."/>
            <person name="Ma L."/>
            <person name="Liu H."/>
            <person name="Zhou Y."/>
            <person name="Zhao J."/>
            <person name="Fang X."/>
            <person name="Li G."/>
            <person name="Fang L."/>
            <person name="Li Y."/>
            <person name="Liu D."/>
            <person name="Zheng H."/>
            <person name="Zhang Y."/>
            <person name="Qin N."/>
            <person name="Li Z."/>
            <person name="Yang G."/>
            <person name="Yang S."/>
            <person name="Bolund L."/>
            <person name="Kristiansen K."/>
            <person name="Zheng H."/>
            <person name="Li S."/>
            <person name="Zhang X."/>
            <person name="Yang H."/>
            <person name="Wang J."/>
            <person name="Sun R."/>
            <person name="Zhang B."/>
            <person name="Jiang S."/>
            <person name="Wang J."/>
            <person name="Du Y."/>
            <person name="Li S."/>
        </authorList>
    </citation>
    <scope>NUCLEOTIDE SEQUENCE [LARGE SCALE GENOMIC DNA]</scope>
    <source>
        <strain evidence="4">cv. 9930</strain>
    </source>
</reference>
<feature type="domain" description="3'-5' exonuclease" evidence="2">
    <location>
        <begin position="359"/>
        <end position="536"/>
    </location>
</feature>
<dbReference type="Gramene" id="KGN66018">
    <property type="protein sequence ID" value="KGN66018"/>
    <property type="gene ID" value="Csa_1G561980"/>
</dbReference>
<dbReference type="GO" id="GO:0008408">
    <property type="term" value="F:3'-5' exonuclease activity"/>
    <property type="evidence" value="ECO:0000318"/>
    <property type="project" value="GO_Central"/>
</dbReference>
<dbReference type="GO" id="GO:0003676">
    <property type="term" value="F:nucleic acid binding"/>
    <property type="evidence" value="ECO:0007669"/>
    <property type="project" value="InterPro"/>
</dbReference>
<feature type="compositionally biased region" description="Basic and acidic residues" evidence="1">
    <location>
        <begin position="570"/>
        <end position="580"/>
    </location>
</feature>
<dbReference type="GO" id="GO:0030422">
    <property type="term" value="P:siRNA processing"/>
    <property type="evidence" value="ECO:0007669"/>
    <property type="project" value="EnsemblPlants"/>
</dbReference>
<reference evidence="3 4" key="2">
    <citation type="journal article" date="2009" name="PLoS ONE">
        <title>An integrated genetic and cytogenetic map of the cucumber genome.</title>
        <authorList>
            <person name="Ren Y."/>
            <person name="Zhang Z."/>
            <person name="Liu J."/>
            <person name="Staub J.E."/>
            <person name="Han Y."/>
            <person name="Cheng Z."/>
            <person name="Li X."/>
            <person name="Lu J."/>
            <person name="Miao H."/>
            <person name="Kang H."/>
            <person name="Xie B."/>
            <person name="Gu X."/>
            <person name="Wang X."/>
            <person name="Du Y."/>
            <person name="Jin W."/>
            <person name="Huang S."/>
        </authorList>
    </citation>
    <scope>NUCLEOTIDE SEQUENCE [LARGE SCALE GENOMIC DNA]</scope>
    <source>
        <strain evidence="4">cv. 9930</strain>
    </source>
</reference>
<proteinExistence type="predicted"/>
<feature type="region of interest" description="Disordered" evidence="1">
    <location>
        <begin position="535"/>
        <end position="580"/>
    </location>
</feature>
<dbReference type="Gene3D" id="3.30.420.10">
    <property type="entry name" value="Ribonuclease H-like superfamily/Ribonuclease H"/>
    <property type="match status" value="1"/>
</dbReference>
<evidence type="ECO:0000313" key="3">
    <source>
        <dbReference type="EMBL" id="KGN66018.1"/>
    </source>
</evidence>
<dbReference type="OrthoDB" id="10261556at2759"/>
<dbReference type="GO" id="GO:0010494">
    <property type="term" value="C:cytoplasmic stress granule"/>
    <property type="evidence" value="ECO:0007669"/>
    <property type="project" value="EnsemblPlants"/>
</dbReference>
<dbReference type="GO" id="GO:0005737">
    <property type="term" value="C:cytoplasm"/>
    <property type="evidence" value="ECO:0000318"/>
    <property type="project" value="GO_Central"/>
</dbReference>
<dbReference type="GO" id="GO:0010587">
    <property type="term" value="P:miRNA catabolic process"/>
    <property type="evidence" value="ECO:0007669"/>
    <property type="project" value="EnsemblPlants"/>
</dbReference>
<dbReference type="InterPro" id="IPR012337">
    <property type="entry name" value="RNaseH-like_sf"/>
</dbReference>
<gene>
    <name evidence="3" type="ORF">Csa_1G561980</name>
</gene>
<dbReference type="GO" id="GO:0005634">
    <property type="term" value="C:nucleus"/>
    <property type="evidence" value="ECO:0000318"/>
    <property type="project" value="GO_Central"/>
</dbReference>
<dbReference type="AlphaFoldDB" id="A0A0A0LWB0"/>
<accession>A0A0A0LWB0</accession>
<name>A0A0A0LWB0_CUCSA</name>
<dbReference type="SMART" id="SM00474">
    <property type="entry name" value="35EXOc"/>
    <property type="match status" value="1"/>
</dbReference>
<dbReference type="InterPro" id="IPR052408">
    <property type="entry name" value="Exonuclease_MUT-7-like"/>
</dbReference>
<dbReference type="Pfam" id="PF01612">
    <property type="entry name" value="DNA_pol_A_exo1"/>
    <property type="match status" value="1"/>
</dbReference>
<reference evidence="3 4" key="4">
    <citation type="journal article" date="2011" name="BMC Genomics">
        <title>RNA-Seq improves annotation of protein-coding genes in the cucumber genome.</title>
        <authorList>
            <person name="Li Z."/>
            <person name="Zhang Z."/>
            <person name="Yan P."/>
            <person name="Huang S."/>
            <person name="Fei Z."/>
            <person name="Lin K."/>
        </authorList>
    </citation>
    <scope>NUCLEOTIDE SEQUENCE [LARGE SCALE GENOMIC DNA]</scope>
    <source>
        <strain evidence="4">cv. 9930</strain>
    </source>
</reference>
<dbReference type="eggNOG" id="KOG2207">
    <property type="taxonomic scope" value="Eukaryota"/>
</dbReference>